<dbReference type="InterPro" id="IPR035992">
    <property type="entry name" value="Ricin_B-like_lectins"/>
</dbReference>
<sequence length="178" mass="20628">MFGNPDDHHTFWHCSGSNAYLKYCPKDSIWSQVEQQCIWNNSSLDPSMVCGVMHPIVGFLINKAIGRVLDSNEEKNVYTLKYNGGTYQQWQFQRQDDGSCVLQNLATSLILDSNGYQIYTHNFNGGFYQKWRLYWNEDNFFVLLNLATSRVLDSNFDGQVYPSIGNGGDFQKWFFERA</sequence>
<organism evidence="2 4">
    <name type="scientific">Rotaria sordida</name>
    <dbReference type="NCBI Taxonomy" id="392033"/>
    <lineage>
        <taxon>Eukaryota</taxon>
        <taxon>Metazoa</taxon>
        <taxon>Spiralia</taxon>
        <taxon>Gnathifera</taxon>
        <taxon>Rotifera</taxon>
        <taxon>Eurotatoria</taxon>
        <taxon>Bdelloidea</taxon>
        <taxon>Philodinida</taxon>
        <taxon>Philodinidae</taxon>
        <taxon>Rotaria</taxon>
    </lineage>
</organism>
<comment type="caution">
    <text evidence="2">The sequence shown here is derived from an EMBL/GenBank/DDBJ whole genome shotgun (WGS) entry which is preliminary data.</text>
</comment>
<dbReference type="Pfam" id="PF01607">
    <property type="entry name" value="CBM_14"/>
    <property type="match status" value="1"/>
</dbReference>
<dbReference type="Proteomes" id="UP000663882">
    <property type="component" value="Unassembled WGS sequence"/>
</dbReference>
<evidence type="ECO:0000259" key="1">
    <source>
        <dbReference type="PROSITE" id="PS50940"/>
    </source>
</evidence>
<dbReference type="GO" id="GO:0008061">
    <property type="term" value="F:chitin binding"/>
    <property type="evidence" value="ECO:0007669"/>
    <property type="project" value="InterPro"/>
</dbReference>
<dbReference type="InterPro" id="IPR002557">
    <property type="entry name" value="Chitin-bd_dom"/>
</dbReference>
<dbReference type="Gene3D" id="2.170.140.10">
    <property type="entry name" value="Chitin binding domain"/>
    <property type="match status" value="1"/>
</dbReference>
<dbReference type="EMBL" id="CAJNOU010001926">
    <property type="protein sequence ID" value="CAF1270109.1"/>
    <property type="molecule type" value="Genomic_DNA"/>
</dbReference>
<dbReference type="AlphaFoldDB" id="A0A814VTD3"/>
<dbReference type="CDD" id="cd23415">
    <property type="entry name" value="beta-trefoil_Ricin_AH"/>
    <property type="match status" value="1"/>
</dbReference>
<name>A0A814VTD3_9BILA</name>
<dbReference type="Gene3D" id="2.80.10.50">
    <property type="match status" value="1"/>
</dbReference>
<evidence type="ECO:0000313" key="2">
    <source>
        <dbReference type="EMBL" id="CAF1192553.1"/>
    </source>
</evidence>
<reference evidence="2" key="1">
    <citation type="submission" date="2021-02" db="EMBL/GenBank/DDBJ databases">
        <authorList>
            <person name="Nowell W R."/>
        </authorList>
    </citation>
    <scope>NUCLEOTIDE SEQUENCE</scope>
</reference>
<protein>
    <recommendedName>
        <fullName evidence="1">Chitin-binding type-2 domain-containing protein</fullName>
    </recommendedName>
</protein>
<dbReference type="Proteomes" id="UP000663889">
    <property type="component" value="Unassembled WGS sequence"/>
</dbReference>
<evidence type="ECO:0000313" key="3">
    <source>
        <dbReference type="EMBL" id="CAF1270109.1"/>
    </source>
</evidence>
<accession>A0A814VTD3</accession>
<evidence type="ECO:0000313" key="4">
    <source>
        <dbReference type="Proteomes" id="UP000663882"/>
    </source>
</evidence>
<dbReference type="SUPFAM" id="SSF50370">
    <property type="entry name" value="Ricin B-like lectins"/>
    <property type="match status" value="1"/>
</dbReference>
<dbReference type="OrthoDB" id="10047138at2759"/>
<dbReference type="PROSITE" id="PS50231">
    <property type="entry name" value="RICIN_B_LECTIN"/>
    <property type="match status" value="1"/>
</dbReference>
<gene>
    <name evidence="2" type="ORF">RFH988_LOCUS24139</name>
    <name evidence="3" type="ORF">SEV965_LOCUS24703</name>
</gene>
<feature type="domain" description="Chitin-binding type-2" evidence="1">
    <location>
        <begin position="1"/>
        <end position="52"/>
    </location>
</feature>
<dbReference type="GO" id="GO:0005576">
    <property type="term" value="C:extracellular region"/>
    <property type="evidence" value="ECO:0007669"/>
    <property type="project" value="InterPro"/>
</dbReference>
<dbReference type="EMBL" id="CAJNOO010001735">
    <property type="protein sequence ID" value="CAF1192553.1"/>
    <property type="molecule type" value="Genomic_DNA"/>
</dbReference>
<dbReference type="InterPro" id="IPR036508">
    <property type="entry name" value="Chitin-bd_dom_sf"/>
</dbReference>
<dbReference type="PROSITE" id="PS50940">
    <property type="entry name" value="CHIT_BIND_II"/>
    <property type="match status" value="1"/>
</dbReference>
<proteinExistence type="predicted"/>
<dbReference type="SUPFAM" id="SSF57625">
    <property type="entry name" value="Invertebrate chitin-binding proteins"/>
    <property type="match status" value="1"/>
</dbReference>